<dbReference type="InParanoid" id="A0A671XPI4"/>
<dbReference type="InterPro" id="IPR038532">
    <property type="entry name" value="NDUFS4-like_sf"/>
</dbReference>
<evidence type="ECO:0000256" key="6">
    <source>
        <dbReference type="ARBA" id="ARBA00022660"/>
    </source>
</evidence>
<reference evidence="14" key="2">
    <citation type="submission" date="2025-08" db="UniProtKB">
        <authorList>
            <consortium name="Ensembl"/>
        </authorList>
    </citation>
    <scope>IDENTIFICATION</scope>
</reference>
<accession>A0A671XPI4</accession>
<evidence type="ECO:0000256" key="8">
    <source>
        <dbReference type="ARBA" id="ARBA00022946"/>
    </source>
</evidence>
<comment type="similarity">
    <text evidence="3 12">Belongs to the complex I NDUFS4 subunit family.</text>
</comment>
<sequence length="222" mass="24518">MSGHVSLYVTNPCSKFSRWLPSSSISLPAAAVSVSRSHCLSLHGCRTSVLTTIMASSMSLLGLGRLSVINAASKLALNPIRSTSTSTLRLAEKPGQDTQLITVDEKLDITTLTGVPEEHIKTRKVHIFVPAKSAMQSGANTKKWKMDFDTRERWENPLMGWASTADPLSNMVMSFSSKEDAIAFAEKNGWSYDVTEKRSSKPRVKSYGSNFSWDKRTRRSTK</sequence>
<evidence type="ECO:0000256" key="2">
    <source>
        <dbReference type="ARBA" id="ARBA00004443"/>
    </source>
</evidence>
<dbReference type="Ensembl" id="ENSSAUT00010055809.1">
    <property type="protein sequence ID" value="ENSSAUP00010053093.1"/>
    <property type="gene ID" value="ENSSAUG00010021984.1"/>
</dbReference>
<dbReference type="AlphaFoldDB" id="A0A671XPI4"/>
<keyword evidence="5 12" id="KW-0813">Transport</keyword>
<dbReference type="PANTHER" id="PTHR12219:SF8">
    <property type="entry name" value="NADH DEHYDROGENASE [UBIQUINONE] IRON-SULFUR PROTEIN 4, MITOCHONDRIAL"/>
    <property type="match status" value="1"/>
</dbReference>
<keyword evidence="6 12" id="KW-0679">Respiratory chain</keyword>
<keyword evidence="9 12" id="KW-0249">Electron transport</keyword>
<evidence type="ECO:0000256" key="5">
    <source>
        <dbReference type="ARBA" id="ARBA00022448"/>
    </source>
</evidence>
<dbReference type="OMA" id="RICFRHS"/>
<gene>
    <name evidence="14" type="primary">NDUFS4</name>
    <name evidence="14" type="synonym">ndufs4</name>
</gene>
<evidence type="ECO:0000313" key="14">
    <source>
        <dbReference type="Ensembl" id="ENSSAUP00010053093.1"/>
    </source>
</evidence>
<comment type="subcellular location">
    <subcellularLocation>
        <location evidence="2 12">Mitochondrion inner membrane</location>
        <topology evidence="2 12">Peripheral membrane protein</topology>
        <orientation evidence="2 12">Matrix side</orientation>
    </subcellularLocation>
</comment>
<dbReference type="Pfam" id="PF04800">
    <property type="entry name" value="NDUS4"/>
    <property type="match status" value="1"/>
</dbReference>
<dbReference type="Gene3D" id="3.30.160.190">
    <property type="entry name" value="atu1810 like domain"/>
    <property type="match status" value="1"/>
</dbReference>
<keyword evidence="10 12" id="KW-0496">Mitochondrion</keyword>
<protein>
    <recommendedName>
        <fullName evidence="4 12">NADH dehydrogenase [ubiquinone] iron-sulfur protein 4, mitochondrial</fullName>
    </recommendedName>
</protein>
<keyword evidence="7 12" id="KW-0999">Mitochondrion inner membrane</keyword>
<keyword evidence="8 12" id="KW-0809">Transit peptide</keyword>
<evidence type="ECO:0000256" key="9">
    <source>
        <dbReference type="ARBA" id="ARBA00022982"/>
    </source>
</evidence>
<dbReference type="GO" id="GO:0005743">
    <property type="term" value="C:mitochondrial inner membrane"/>
    <property type="evidence" value="ECO:0007669"/>
    <property type="project" value="UniProtKB-SubCell"/>
</dbReference>
<dbReference type="InterPro" id="IPR006885">
    <property type="entry name" value="NADH_UbQ_FeS_4_mit-like"/>
</dbReference>
<evidence type="ECO:0000256" key="4">
    <source>
        <dbReference type="ARBA" id="ARBA00015796"/>
    </source>
</evidence>
<organism evidence="14 15">
    <name type="scientific">Sparus aurata</name>
    <name type="common">Gilthead sea bream</name>
    <dbReference type="NCBI Taxonomy" id="8175"/>
    <lineage>
        <taxon>Eukaryota</taxon>
        <taxon>Metazoa</taxon>
        <taxon>Chordata</taxon>
        <taxon>Craniata</taxon>
        <taxon>Vertebrata</taxon>
        <taxon>Euteleostomi</taxon>
        <taxon>Actinopterygii</taxon>
        <taxon>Neopterygii</taxon>
        <taxon>Teleostei</taxon>
        <taxon>Neoteleostei</taxon>
        <taxon>Acanthomorphata</taxon>
        <taxon>Eupercaria</taxon>
        <taxon>Spariformes</taxon>
        <taxon>Sparidae</taxon>
        <taxon>Sparus</taxon>
    </lineage>
</organism>
<evidence type="ECO:0000256" key="13">
    <source>
        <dbReference type="SAM" id="MobiDB-lite"/>
    </source>
</evidence>
<evidence type="ECO:0000256" key="3">
    <source>
        <dbReference type="ARBA" id="ARBA00005882"/>
    </source>
</evidence>
<evidence type="ECO:0000256" key="7">
    <source>
        <dbReference type="ARBA" id="ARBA00022792"/>
    </source>
</evidence>
<evidence type="ECO:0000256" key="1">
    <source>
        <dbReference type="ARBA" id="ARBA00003195"/>
    </source>
</evidence>
<name>A0A671XPI4_SPAAU</name>
<feature type="region of interest" description="Disordered" evidence="13">
    <location>
        <begin position="194"/>
        <end position="222"/>
    </location>
</feature>
<reference evidence="14" key="1">
    <citation type="submission" date="2021-04" db="EMBL/GenBank/DDBJ databases">
        <authorList>
            <consortium name="Wellcome Sanger Institute Data Sharing"/>
        </authorList>
    </citation>
    <scope>NUCLEOTIDE SEQUENCE [LARGE SCALE GENOMIC DNA]</scope>
</reference>
<keyword evidence="11 12" id="KW-0472">Membrane</keyword>
<dbReference type="GeneTree" id="ENSGT00390000013835"/>
<evidence type="ECO:0000256" key="11">
    <source>
        <dbReference type="ARBA" id="ARBA00023136"/>
    </source>
</evidence>
<dbReference type="FunCoup" id="A0A671XPI4">
    <property type="interactions" value="1630"/>
</dbReference>
<dbReference type="PANTHER" id="PTHR12219">
    <property type="entry name" value="NADH-UBIQUINONE OXIDOREDUCTASE"/>
    <property type="match status" value="1"/>
</dbReference>
<evidence type="ECO:0000256" key="10">
    <source>
        <dbReference type="ARBA" id="ARBA00023128"/>
    </source>
</evidence>
<keyword evidence="15" id="KW-1185">Reference proteome</keyword>
<dbReference type="Proteomes" id="UP000472265">
    <property type="component" value="Chromosome 5"/>
</dbReference>
<dbReference type="FunFam" id="3.30.160.190:FF:000001">
    <property type="entry name" value="NADH-ubiquinone oxidoreductase 21 kDa subunit mitochondrial"/>
    <property type="match status" value="1"/>
</dbReference>
<evidence type="ECO:0000313" key="15">
    <source>
        <dbReference type="Proteomes" id="UP000472265"/>
    </source>
</evidence>
<comment type="function">
    <text evidence="1 12">Accessory subunit of the mitochondrial membrane respiratory chain NADH dehydrogenase (Complex I), that is believed not to be involved in catalysis. Complex I functions in the transfer of electrons from NADH to the respiratory chain. The immediate electron acceptor for the enzyme is believed to be ubiquinone.</text>
</comment>
<proteinExistence type="inferred from homology"/>
<evidence type="ECO:0000256" key="12">
    <source>
        <dbReference type="RuleBase" id="RU367010"/>
    </source>
</evidence>
<dbReference type="GO" id="GO:0022900">
    <property type="term" value="P:electron transport chain"/>
    <property type="evidence" value="ECO:0007669"/>
    <property type="project" value="InterPro"/>
</dbReference>
<reference evidence="14" key="3">
    <citation type="submission" date="2025-09" db="UniProtKB">
        <authorList>
            <consortium name="Ensembl"/>
        </authorList>
    </citation>
    <scope>IDENTIFICATION</scope>
</reference>